<evidence type="ECO:0000313" key="3">
    <source>
        <dbReference type="EMBL" id="WFD36724.1"/>
    </source>
</evidence>
<reference evidence="3" key="1">
    <citation type="submission" date="2023-03" db="EMBL/GenBank/DDBJ databases">
        <title>Mating type loci evolution in Malassezia.</title>
        <authorList>
            <person name="Coelho M.A."/>
        </authorList>
    </citation>
    <scope>NUCLEOTIDE SEQUENCE</scope>
    <source>
        <strain evidence="3">CBS 11721</strain>
    </source>
</reference>
<dbReference type="AlphaFoldDB" id="A0AAF0EYC5"/>
<evidence type="ECO:0000256" key="2">
    <source>
        <dbReference type="SAM" id="MobiDB-lite"/>
    </source>
</evidence>
<gene>
    <name evidence="3" type="ORF">MCUN1_003611</name>
</gene>
<dbReference type="EMBL" id="CP119881">
    <property type="protein sequence ID" value="WFD36724.1"/>
    <property type="molecule type" value="Genomic_DNA"/>
</dbReference>
<accession>A0AAF0EYC5</accession>
<organism evidence="3 4">
    <name type="scientific">Malassezia cuniculi</name>
    <dbReference type="NCBI Taxonomy" id="948313"/>
    <lineage>
        <taxon>Eukaryota</taxon>
        <taxon>Fungi</taxon>
        <taxon>Dikarya</taxon>
        <taxon>Basidiomycota</taxon>
        <taxon>Ustilaginomycotina</taxon>
        <taxon>Malasseziomycetes</taxon>
        <taxon>Malasseziales</taxon>
        <taxon>Malasseziaceae</taxon>
        <taxon>Malassezia</taxon>
    </lineage>
</organism>
<evidence type="ECO:0000313" key="4">
    <source>
        <dbReference type="Proteomes" id="UP001219933"/>
    </source>
</evidence>
<feature type="region of interest" description="Disordered" evidence="2">
    <location>
        <begin position="53"/>
        <end position="82"/>
    </location>
</feature>
<dbReference type="Proteomes" id="UP001219933">
    <property type="component" value="Chromosome 5"/>
</dbReference>
<proteinExistence type="predicted"/>
<protein>
    <submittedName>
        <fullName evidence="3">Uncharacterized protein</fullName>
    </submittedName>
</protein>
<keyword evidence="1" id="KW-0175">Coiled coil</keyword>
<keyword evidence="4" id="KW-1185">Reference proteome</keyword>
<sequence>MQRARIGGSSTSIVPHKRTVVEHAYAFEDDMEAVDMNAAAAASKISILHVTPKPIRGPVGRRPKMWDGQQPEKHMSKNETQSLDTLNNYITELGNAYTAARDANDPSAEELRKRLVDARGTLKGLRKKNEQYLAEQELTQRPIRAMDDVVQLACSAESLWLGAARWQKLRRGEFLPP</sequence>
<feature type="coiled-coil region" evidence="1">
    <location>
        <begin position="108"/>
        <end position="135"/>
    </location>
</feature>
<name>A0AAF0EYC5_9BASI</name>
<evidence type="ECO:0000256" key="1">
    <source>
        <dbReference type="SAM" id="Coils"/>
    </source>
</evidence>